<feature type="domain" description="Major facilitator superfamily (MFS) profile" evidence="16">
    <location>
        <begin position="17"/>
        <end position="461"/>
    </location>
</feature>
<evidence type="ECO:0000256" key="13">
    <source>
        <dbReference type="ARBA" id="ARBA00031099"/>
    </source>
</evidence>
<dbReference type="GO" id="GO:0005353">
    <property type="term" value="F:fructose transmembrane transporter activity"/>
    <property type="evidence" value="ECO:0007669"/>
    <property type="project" value="UniProtKB-ARBA"/>
</dbReference>
<keyword evidence="11 15" id="KW-0472">Membrane</keyword>
<dbReference type="Gene3D" id="1.20.1250.20">
    <property type="entry name" value="MFS general substrate transporter like domains"/>
    <property type="match status" value="1"/>
</dbReference>
<comment type="similarity">
    <text evidence="4">Belongs to the major facilitator superfamily. Sugar transporter (TC 2.A.1.1) family. Glucose transporter subfamily.</text>
</comment>
<feature type="transmembrane region" description="Helical" evidence="15">
    <location>
        <begin position="407"/>
        <end position="431"/>
    </location>
</feature>
<gene>
    <name evidence="18" type="primary">slc2a9l1</name>
</gene>
<dbReference type="Proteomes" id="UP000504630">
    <property type="component" value="Chromosome 5"/>
</dbReference>
<dbReference type="GO" id="GO:0070837">
    <property type="term" value="P:dehydroascorbic acid transport"/>
    <property type="evidence" value="ECO:0007669"/>
    <property type="project" value="TreeGrafter"/>
</dbReference>
<evidence type="ECO:0000313" key="17">
    <source>
        <dbReference type="Proteomes" id="UP000504630"/>
    </source>
</evidence>
<evidence type="ECO:0000256" key="12">
    <source>
        <dbReference type="ARBA" id="ARBA00029961"/>
    </source>
</evidence>
<keyword evidence="8" id="KW-0762">Sugar transport</keyword>
<keyword evidence="10 15" id="KW-1133">Transmembrane helix</keyword>
<feature type="transmembrane region" description="Helical" evidence="15">
    <location>
        <begin position="158"/>
        <end position="176"/>
    </location>
</feature>
<evidence type="ECO:0000256" key="9">
    <source>
        <dbReference type="ARBA" id="ARBA00022692"/>
    </source>
</evidence>
<dbReference type="PROSITE" id="PS00216">
    <property type="entry name" value="SUGAR_TRANSPORT_1"/>
    <property type="match status" value="1"/>
</dbReference>
<dbReference type="GO" id="GO:0055056">
    <property type="term" value="F:D-glucose transmembrane transporter activity"/>
    <property type="evidence" value="ECO:0007669"/>
    <property type="project" value="TreeGrafter"/>
</dbReference>
<feature type="transmembrane region" description="Helical" evidence="15">
    <location>
        <begin position="124"/>
        <end position="146"/>
    </location>
</feature>
<dbReference type="PROSITE" id="PS50850">
    <property type="entry name" value="MFS"/>
    <property type="match status" value="1"/>
</dbReference>
<evidence type="ECO:0000256" key="7">
    <source>
        <dbReference type="ARBA" id="ARBA00022475"/>
    </source>
</evidence>
<dbReference type="PANTHER" id="PTHR23503">
    <property type="entry name" value="SOLUTE CARRIER FAMILY 2"/>
    <property type="match status" value="1"/>
</dbReference>
<dbReference type="Pfam" id="PF00083">
    <property type="entry name" value="Sugar_tr"/>
    <property type="match status" value="1"/>
</dbReference>
<dbReference type="InterPro" id="IPR036259">
    <property type="entry name" value="MFS_trans_sf"/>
</dbReference>
<feature type="transmembrane region" description="Helical" evidence="15">
    <location>
        <begin position="188"/>
        <end position="209"/>
    </location>
</feature>
<dbReference type="InterPro" id="IPR020846">
    <property type="entry name" value="MFS_dom"/>
</dbReference>
<comment type="subcellular location">
    <subcellularLocation>
        <location evidence="2">Cell membrane</location>
        <location evidence="2">Sarcolemma</location>
    </subcellularLocation>
    <subcellularLocation>
        <location evidence="3">Cell membrane</location>
        <topology evidence="3">Multi-pass membrane protein</topology>
    </subcellularLocation>
</comment>
<feature type="transmembrane region" description="Helical" evidence="15">
    <location>
        <begin position="437"/>
        <end position="457"/>
    </location>
</feature>
<evidence type="ECO:0000256" key="1">
    <source>
        <dbReference type="ARBA" id="ARBA00000590"/>
    </source>
</evidence>
<evidence type="ECO:0000256" key="3">
    <source>
        <dbReference type="ARBA" id="ARBA00004651"/>
    </source>
</evidence>
<evidence type="ECO:0000313" key="18">
    <source>
        <dbReference type="RefSeq" id="XP_029288184.1"/>
    </source>
</evidence>
<comment type="catalytic activity">
    <reaction evidence="1">
        <text>D-fructose(out) = D-fructose(in)</text>
        <dbReference type="Rhea" id="RHEA:60372"/>
        <dbReference type="ChEBI" id="CHEBI:37721"/>
    </reaction>
</comment>
<dbReference type="NCBIfam" id="TIGR00879">
    <property type="entry name" value="SP"/>
    <property type="match status" value="1"/>
</dbReference>
<dbReference type="GO" id="GO:1990539">
    <property type="term" value="P:fructose import across plasma membrane"/>
    <property type="evidence" value="ECO:0007669"/>
    <property type="project" value="UniProtKB-ARBA"/>
</dbReference>
<dbReference type="InterPro" id="IPR045263">
    <property type="entry name" value="GLUT"/>
</dbReference>
<evidence type="ECO:0000256" key="15">
    <source>
        <dbReference type="SAM" id="Phobius"/>
    </source>
</evidence>
<dbReference type="GO" id="GO:0042383">
    <property type="term" value="C:sarcolemma"/>
    <property type="evidence" value="ECO:0007669"/>
    <property type="project" value="UniProtKB-SubCell"/>
</dbReference>
<evidence type="ECO:0000256" key="11">
    <source>
        <dbReference type="ARBA" id="ARBA00023136"/>
    </source>
</evidence>
<feature type="transmembrane region" description="Helical" evidence="15">
    <location>
        <begin position="312"/>
        <end position="333"/>
    </location>
</feature>
<dbReference type="PROSITE" id="PS00217">
    <property type="entry name" value="SUGAR_TRANSPORT_2"/>
    <property type="match status" value="1"/>
</dbReference>
<accession>A0A6J2PS87</accession>
<feature type="transmembrane region" description="Helical" evidence="15">
    <location>
        <begin position="340"/>
        <end position="360"/>
    </location>
</feature>
<feature type="transmembrane region" description="Helical" evidence="15">
    <location>
        <begin position="97"/>
        <end position="118"/>
    </location>
</feature>
<dbReference type="InterPro" id="IPR005829">
    <property type="entry name" value="Sugar_transporter_CS"/>
</dbReference>
<keyword evidence="7" id="KW-1003">Cell membrane</keyword>
<evidence type="ECO:0000259" key="16">
    <source>
        <dbReference type="PROSITE" id="PS50850"/>
    </source>
</evidence>
<feature type="transmembrane region" description="Helical" evidence="15">
    <location>
        <begin position="12"/>
        <end position="30"/>
    </location>
</feature>
<dbReference type="OrthoDB" id="4142200at2759"/>
<feature type="transmembrane region" description="Helical" evidence="15">
    <location>
        <begin position="65"/>
        <end position="85"/>
    </location>
</feature>
<protein>
    <recommendedName>
        <fullName evidence="5">Solute carrier family 2, facilitated glucose transporter member 5</fullName>
    </recommendedName>
    <alternativeName>
        <fullName evidence="13">Fructose transporter</fullName>
    </alternativeName>
    <alternativeName>
        <fullName evidence="12">Glucose transporter type 5, small intestine</fullName>
    </alternativeName>
</protein>
<dbReference type="GeneID" id="115008621"/>
<dbReference type="InterPro" id="IPR005828">
    <property type="entry name" value="MFS_sugar_transport-like"/>
</dbReference>
<evidence type="ECO:0000256" key="5">
    <source>
        <dbReference type="ARBA" id="ARBA00015973"/>
    </source>
</evidence>
<evidence type="ECO:0000256" key="10">
    <source>
        <dbReference type="ARBA" id="ARBA00022989"/>
    </source>
</evidence>
<dbReference type="RefSeq" id="XP_029288184.1">
    <property type="nucleotide sequence ID" value="XM_029432324.1"/>
</dbReference>
<evidence type="ECO:0000256" key="2">
    <source>
        <dbReference type="ARBA" id="ARBA00004135"/>
    </source>
</evidence>
<reference evidence="18" key="1">
    <citation type="submission" date="2025-08" db="UniProtKB">
        <authorList>
            <consortium name="RefSeq"/>
        </authorList>
    </citation>
    <scope>IDENTIFICATION</scope>
</reference>
<dbReference type="SUPFAM" id="SSF103473">
    <property type="entry name" value="MFS general substrate transporter"/>
    <property type="match status" value="1"/>
</dbReference>
<keyword evidence="9 15" id="KW-0812">Transmembrane</keyword>
<evidence type="ECO:0000256" key="4">
    <source>
        <dbReference type="ARBA" id="ARBA00007004"/>
    </source>
</evidence>
<organism evidence="17 18">
    <name type="scientific">Cottoperca gobio</name>
    <name type="common">Frogmouth</name>
    <name type="synonym">Aphritis gobio</name>
    <dbReference type="NCBI Taxonomy" id="56716"/>
    <lineage>
        <taxon>Eukaryota</taxon>
        <taxon>Metazoa</taxon>
        <taxon>Chordata</taxon>
        <taxon>Craniata</taxon>
        <taxon>Vertebrata</taxon>
        <taxon>Euteleostomi</taxon>
        <taxon>Actinopterygii</taxon>
        <taxon>Neopterygii</taxon>
        <taxon>Teleostei</taxon>
        <taxon>Neoteleostei</taxon>
        <taxon>Acanthomorphata</taxon>
        <taxon>Eupercaria</taxon>
        <taxon>Perciformes</taxon>
        <taxon>Notothenioidei</taxon>
        <taxon>Bovichtidae</taxon>
        <taxon>Cottoperca</taxon>
    </lineage>
</organism>
<dbReference type="InParanoid" id="A0A6J2PS87"/>
<dbReference type="FunFam" id="1.20.1250.20:FF:001511">
    <property type="entry name" value="Solute carrier family 2, facilitated glucose transporter member 5"/>
    <property type="match status" value="1"/>
</dbReference>
<sequence>MESLLQQLTRGNALLLIIILGIGGTFQNGYHITGLSSPSPYIQRFINSSWYDRYEEPPPPQTVTMIWSLIVSMYAVGGLFGAFCVKLISGTLGRKKAMICNSVISIVAATIMLISKGAKSYEMIIVARILFGFSAGLGSSTHVMYLGEIAPRKIRGTVTLTAATFGSLGKLFGQLFGLSEVLGREELWNIVLCVPTFFSVVLLLVLPFLPEAPRYLFVERGDHEACKKALQSLWGKGDYKQEMDEMLVEQAAIEASPSKSPLQLLRDRTVRWQLLTMFIIYCTNQMSGMSMISTFSFDIFLKAGIPKDKIRYVTLGLGVSEIITSISCGLLIIEPIGRRPLFWGGYGVMSAIMVLVSVTLNLKDSSYWVPHITAILIVLFIVFFCGGPGGATATLQSEIFIQSDRMAAFVLLGTQRWLFFAGMGLVFPFMINAWNSYCFVLFACMCLLGSAYTFFILPETKGKTILEISEEFKTITVCGKSFLEEKSVETRL</sequence>
<feature type="transmembrane region" description="Helical" evidence="15">
    <location>
        <begin position="272"/>
        <end position="292"/>
    </location>
</feature>
<keyword evidence="17" id="KW-1185">Reference proteome</keyword>
<dbReference type="KEGG" id="cgob:115008621"/>
<proteinExistence type="inferred from homology"/>
<dbReference type="GO" id="GO:0046323">
    <property type="term" value="P:D-glucose import"/>
    <property type="evidence" value="ECO:0007669"/>
    <property type="project" value="TreeGrafter"/>
</dbReference>
<dbReference type="AlphaFoldDB" id="A0A6J2PS87"/>
<dbReference type="InterPro" id="IPR003663">
    <property type="entry name" value="Sugar/inositol_transpt"/>
</dbReference>
<keyword evidence="6 14" id="KW-0813">Transport</keyword>
<evidence type="ECO:0000256" key="8">
    <source>
        <dbReference type="ARBA" id="ARBA00022597"/>
    </source>
</evidence>
<evidence type="ECO:0000256" key="14">
    <source>
        <dbReference type="RuleBase" id="RU003346"/>
    </source>
</evidence>
<evidence type="ECO:0000256" key="6">
    <source>
        <dbReference type="ARBA" id="ARBA00022448"/>
    </source>
</evidence>
<dbReference type="CTD" id="565510"/>
<dbReference type="PANTHER" id="PTHR23503:SF130">
    <property type="entry name" value="SOLUTE CARRIER FAMILY 2 (FACILITATED GLUCOSE TRANSPORTER), MEMBER 9-LIKE 1"/>
    <property type="match status" value="1"/>
</dbReference>
<feature type="transmembrane region" description="Helical" evidence="15">
    <location>
        <begin position="372"/>
        <end position="395"/>
    </location>
</feature>
<name>A0A6J2PS87_COTGO</name>